<keyword evidence="3" id="KW-1185">Reference proteome</keyword>
<evidence type="ECO:0000256" key="1">
    <source>
        <dbReference type="SAM" id="Phobius"/>
    </source>
</evidence>
<dbReference type="Proteomes" id="UP001596108">
    <property type="component" value="Unassembled WGS sequence"/>
</dbReference>
<feature type="transmembrane region" description="Helical" evidence="1">
    <location>
        <begin position="36"/>
        <end position="55"/>
    </location>
</feature>
<dbReference type="EMBL" id="JBHSNC010000054">
    <property type="protein sequence ID" value="MFC5531530.1"/>
    <property type="molecule type" value="Genomic_DNA"/>
</dbReference>
<keyword evidence="1" id="KW-0812">Transmembrane</keyword>
<accession>A0ABW0R314</accession>
<proteinExistence type="predicted"/>
<reference evidence="3" key="1">
    <citation type="journal article" date="2019" name="Int. J. Syst. Evol. Microbiol.">
        <title>The Global Catalogue of Microorganisms (GCM) 10K type strain sequencing project: providing services to taxonomists for standard genome sequencing and annotation.</title>
        <authorList>
            <consortium name="The Broad Institute Genomics Platform"/>
            <consortium name="The Broad Institute Genome Sequencing Center for Infectious Disease"/>
            <person name="Wu L."/>
            <person name="Ma J."/>
        </authorList>
    </citation>
    <scope>NUCLEOTIDE SEQUENCE [LARGE SCALE GENOMIC DNA]</scope>
    <source>
        <strain evidence="3">CGMCC 1.18578</strain>
    </source>
</reference>
<evidence type="ECO:0008006" key="4">
    <source>
        <dbReference type="Google" id="ProtNLM"/>
    </source>
</evidence>
<name>A0ABW0R314_9BACL</name>
<gene>
    <name evidence="2" type="ORF">ACFPQ4_19090</name>
</gene>
<keyword evidence="1" id="KW-1133">Transmembrane helix</keyword>
<protein>
    <recommendedName>
        <fullName evidence="4">DUF3188 domain-containing protein</fullName>
    </recommendedName>
</protein>
<organism evidence="2 3">
    <name type="scientific">Cohnella yongneupensis</name>
    <dbReference type="NCBI Taxonomy" id="425006"/>
    <lineage>
        <taxon>Bacteria</taxon>
        <taxon>Bacillati</taxon>
        <taxon>Bacillota</taxon>
        <taxon>Bacilli</taxon>
        <taxon>Bacillales</taxon>
        <taxon>Paenibacillaceae</taxon>
        <taxon>Cohnella</taxon>
    </lineage>
</organism>
<keyword evidence="1" id="KW-0472">Membrane</keyword>
<comment type="caution">
    <text evidence="2">The sequence shown here is derived from an EMBL/GenBank/DDBJ whole genome shotgun (WGS) entry which is preliminary data.</text>
</comment>
<evidence type="ECO:0000313" key="3">
    <source>
        <dbReference type="Proteomes" id="UP001596108"/>
    </source>
</evidence>
<evidence type="ECO:0000313" key="2">
    <source>
        <dbReference type="EMBL" id="MFC5531530.1"/>
    </source>
</evidence>
<feature type="transmembrane region" description="Helical" evidence="1">
    <location>
        <begin position="12"/>
        <end position="30"/>
    </location>
</feature>
<dbReference type="RefSeq" id="WP_378113489.1">
    <property type="nucleotide sequence ID" value="NZ_JBHSNC010000054.1"/>
</dbReference>
<sequence length="64" mass="6923">MKKQNPKQSPKQNPHALSLLGLMIVIFGIVDTIFLSTAVGMTLLVAGIIIGYTGLTRAKQTKKK</sequence>